<feature type="region of interest" description="Disordered" evidence="1">
    <location>
        <begin position="325"/>
        <end position="350"/>
    </location>
</feature>
<organism evidence="2 3">
    <name type="scientific">Immersiella caudata</name>
    <dbReference type="NCBI Taxonomy" id="314043"/>
    <lineage>
        <taxon>Eukaryota</taxon>
        <taxon>Fungi</taxon>
        <taxon>Dikarya</taxon>
        <taxon>Ascomycota</taxon>
        <taxon>Pezizomycotina</taxon>
        <taxon>Sordariomycetes</taxon>
        <taxon>Sordariomycetidae</taxon>
        <taxon>Sordariales</taxon>
        <taxon>Lasiosphaeriaceae</taxon>
        <taxon>Immersiella</taxon>
    </lineage>
</organism>
<name>A0AA39XIV3_9PEZI</name>
<keyword evidence="3" id="KW-1185">Reference proteome</keyword>
<dbReference type="InterPro" id="IPR029058">
    <property type="entry name" value="AB_hydrolase_fold"/>
</dbReference>
<protein>
    <submittedName>
        <fullName evidence="2">Alpha/Beta hydrolase protein</fullName>
    </submittedName>
</protein>
<reference evidence="2" key="1">
    <citation type="submission" date="2023-06" db="EMBL/GenBank/DDBJ databases">
        <title>Genome-scale phylogeny and comparative genomics of the fungal order Sordariales.</title>
        <authorList>
            <consortium name="Lawrence Berkeley National Laboratory"/>
            <person name="Hensen N."/>
            <person name="Bonometti L."/>
            <person name="Westerberg I."/>
            <person name="Brannstrom I.O."/>
            <person name="Guillou S."/>
            <person name="Cros-Aarteil S."/>
            <person name="Calhoun S."/>
            <person name="Haridas S."/>
            <person name="Kuo A."/>
            <person name="Mondo S."/>
            <person name="Pangilinan J."/>
            <person name="Riley R."/>
            <person name="Labutti K."/>
            <person name="Andreopoulos B."/>
            <person name="Lipzen A."/>
            <person name="Chen C."/>
            <person name="Yanf M."/>
            <person name="Daum C."/>
            <person name="Ng V."/>
            <person name="Clum A."/>
            <person name="Steindorff A."/>
            <person name="Ohm R."/>
            <person name="Martin F."/>
            <person name="Silar P."/>
            <person name="Natvig D."/>
            <person name="Lalanne C."/>
            <person name="Gautier V."/>
            <person name="Ament-Velasquez S.L."/>
            <person name="Kruys A."/>
            <person name="Hutchinson M.I."/>
            <person name="Powell A.J."/>
            <person name="Barry K."/>
            <person name="Miller A.N."/>
            <person name="Grigoriev I.V."/>
            <person name="Debuchy R."/>
            <person name="Gladieux P."/>
            <person name="Thoren M.H."/>
            <person name="Johannesson H."/>
        </authorList>
    </citation>
    <scope>NUCLEOTIDE SEQUENCE</scope>
    <source>
        <strain evidence="2">CBS 606.72</strain>
    </source>
</reference>
<dbReference type="GO" id="GO:0016787">
    <property type="term" value="F:hydrolase activity"/>
    <property type="evidence" value="ECO:0007669"/>
    <property type="project" value="UniProtKB-KW"/>
</dbReference>
<dbReference type="Proteomes" id="UP001175000">
    <property type="component" value="Unassembled WGS sequence"/>
</dbReference>
<dbReference type="EMBL" id="JAULSU010000001">
    <property type="protein sequence ID" value="KAK0634107.1"/>
    <property type="molecule type" value="Genomic_DNA"/>
</dbReference>
<proteinExistence type="predicted"/>
<dbReference type="SUPFAM" id="SSF53474">
    <property type="entry name" value="alpha/beta-Hydrolases"/>
    <property type="match status" value="1"/>
</dbReference>
<evidence type="ECO:0000256" key="1">
    <source>
        <dbReference type="SAM" id="MobiDB-lite"/>
    </source>
</evidence>
<keyword evidence="2" id="KW-0378">Hydrolase</keyword>
<dbReference type="Gene3D" id="3.40.50.1820">
    <property type="entry name" value="alpha/beta hydrolase"/>
    <property type="match status" value="1"/>
</dbReference>
<gene>
    <name evidence="2" type="ORF">B0T14DRAFT_86446</name>
</gene>
<dbReference type="AlphaFoldDB" id="A0AA39XIV3"/>
<feature type="compositionally biased region" description="Basic and acidic residues" evidence="1">
    <location>
        <begin position="325"/>
        <end position="335"/>
    </location>
</feature>
<evidence type="ECO:0000313" key="3">
    <source>
        <dbReference type="Proteomes" id="UP001175000"/>
    </source>
</evidence>
<evidence type="ECO:0000313" key="2">
    <source>
        <dbReference type="EMBL" id="KAK0634107.1"/>
    </source>
</evidence>
<sequence>MVSTRSDPSLTHHFATAAEGTQLSYYSIGNGPDIVIVHGAMSFALTHKDLAVALSPYFTVNIFSRRNRGLSGPFPPSITDSSAALCTDRCNPSEDNTTRIANRTVPRTYNLSFSSSVLQTEVSDLHTILEATSSRFVISISSGAFITLSYLLSHSSPSKCLIKKAILFEPAVQFSDLDTSSQLADASGGLLKYEERRAAGDIIGALVAALKATGMVPGWMPEWLIRVIMNWKAARGGGSQSKQEEGDEGVTNPLKLAEALRYDFCVGEAMVGGSERFKEIQGVEVLLMGGTESQGYLKEGMDALEGLIEGSKRVMIQGIAHDGLGQKERGGRPERAAGATQEFFGGTKWE</sequence>
<comment type="caution">
    <text evidence="2">The sequence shown here is derived from an EMBL/GenBank/DDBJ whole genome shotgun (WGS) entry which is preliminary data.</text>
</comment>
<accession>A0AA39XIV3</accession>